<dbReference type="Proteomes" id="UP000060043">
    <property type="component" value="Chromosome"/>
</dbReference>
<dbReference type="EMBL" id="CP013695">
    <property type="protein sequence ID" value="ALU32288.1"/>
    <property type="molecule type" value="Genomic_DNA"/>
</dbReference>
<dbReference type="PaxDb" id="1435377-SUSAZ_00160"/>
<evidence type="ECO:0000313" key="3">
    <source>
        <dbReference type="Proteomes" id="UP000060043"/>
    </source>
</evidence>
<evidence type="ECO:0000313" key="2">
    <source>
        <dbReference type="EMBL" id="ALU32288.1"/>
    </source>
</evidence>
<dbReference type="EMBL" id="CP013694">
    <property type="protein sequence ID" value="ALU29558.1"/>
    <property type="molecule type" value="Genomic_DNA"/>
</dbReference>
<sequence length="193" mass="21623">MGRINIAADEKLVKELEQEAKKKGYTMYAVTNLAIQAMVEALREGNAETLLSLIEYYKIVKDLELIPVTTWYLENLIRIAYEHDSNRVTEICESAGIQLASYLKTKVTGLNDIINIYDKIRTILPVKDVFLKQDEDGIVIRITGSGFGLESTTCASVIFRKILEEYGFRVNQVSATPGGIIVYKIALLSAKEP</sequence>
<accession>A0A0U3GX03</accession>
<dbReference type="GeneID" id="14550568"/>
<dbReference type="OMA" id="VVHRAWC"/>
<dbReference type="Proteomes" id="UP000065473">
    <property type="component" value="Chromosome"/>
</dbReference>
<gene>
    <name evidence="1" type="ORF">ATY89_06085</name>
    <name evidence="2" type="ORF">ATZ20_09110</name>
</gene>
<reference evidence="3 4" key="1">
    <citation type="submission" date="2015-12" db="EMBL/GenBank/DDBJ databases">
        <title>A stable core within a dynamic pangenome in Sulfolobus acidocaldarius.</title>
        <authorList>
            <person name="Anderson R."/>
            <person name="Kouris A."/>
            <person name="Seward C."/>
            <person name="Campbell K."/>
            <person name="Whitaker R."/>
        </authorList>
    </citation>
    <scope>NUCLEOTIDE SEQUENCE [LARGE SCALE GENOMIC DNA]</scope>
    <source>
        <strain evidence="1 4">GG12-C01-09</strain>
        <strain evidence="2 3">NG05B_CO5_07</strain>
    </source>
</reference>
<evidence type="ECO:0000313" key="4">
    <source>
        <dbReference type="Proteomes" id="UP000065473"/>
    </source>
</evidence>
<evidence type="ECO:0000313" key="1">
    <source>
        <dbReference type="EMBL" id="ALU29558.1"/>
    </source>
</evidence>
<protein>
    <submittedName>
        <fullName evidence="1">Uncharacterized protein</fullName>
    </submittedName>
</protein>
<proteinExistence type="predicted"/>
<dbReference type="AlphaFoldDB" id="A0A0U3GX03"/>
<organism evidence="1 4">
    <name type="scientific">Sulfolobus acidocaldarius</name>
    <dbReference type="NCBI Taxonomy" id="2285"/>
    <lineage>
        <taxon>Archaea</taxon>
        <taxon>Thermoproteota</taxon>
        <taxon>Thermoprotei</taxon>
        <taxon>Sulfolobales</taxon>
        <taxon>Sulfolobaceae</taxon>
        <taxon>Sulfolobus</taxon>
    </lineage>
</organism>
<dbReference type="RefSeq" id="WP_011276966.1">
    <property type="nucleotide sequence ID" value="NZ_BHWZ01000001.1"/>
</dbReference>
<name>A0A0U3GX03_9CREN</name>
<dbReference type="OrthoDB" id="33105at2157"/>